<gene>
    <name evidence="11 14" type="primary">nadD</name>
    <name evidence="14" type="ORF">DYE49_07925</name>
    <name evidence="13" type="ORF">HNP77_000236</name>
</gene>
<dbReference type="Gene3D" id="3.40.50.620">
    <property type="entry name" value="HUPs"/>
    <property type="match status" value="1"/>
</dbReference>
<dbReference type="SUPFAM" id="SSF52374">
    <property type="entry name" value="Nucleotidylyl transferase"/>
    <property type="match status" value="1"/>
</dbReference>
<comment type="function">
    <text evidence="1 11">Catalyzes the reversible adenylation of nicotinate mononucleotide (NaMN) to nicotinic acid adenine dinucleotide (NaAD).</text>
</comment>
<dbReference type="GO" id="GO:0005524">
    <property type="term" value="F:ATP binding"/>
    <property type="evidence" value="ECO:0007669"/>
    <property type="project" value="UniProtKB-KW"/>
</dbReference>
<keyword evidence="8 11" id="KW-0067">ATP-binding</keyword>
<evidence type="ECO:0000256" key="5">
    <source>
        <dbReference type="ARBA" id="ARBA00022679"/>
    </source>
</evidence>
<proteinExistence type="inferred from homology"/>
<accession>A0A840SEK2</accession>
<name>A0A840SEK2_9SPIR</name>
<dbReference type="EMBL" id="CP031517">
    <property type="protein sequence ID" value="QOS40386.1"/>
    <property type="molecule type" value="Genomic_DNA"/>
</dbReference>
<evidence type="ECO:0000313" key="14">
    <source>
        <dbReference type="EMBL" id="QOS40386.1"/>
    </source>
</evidence>
<sequence>MKIAVLGGSFNPVHNAHVSVAAQVCDSLGYDRVLFIPAYKPPHKEMNGVLSAEHRLKMLELVCEDDSRFVCEDCEIKREGVSYTYDTVCYLEEKYGSSLTGKIGLVMGTDLFAGFKYWYKADKLAEKCTLILADRPEEKTGSSFSNHALGNFASVNSEGFDITKDSLFDSALRLENSLLSISSTRIREMAARGEDFSSLVPKKVFDYIVNGKFYGNHS</sequence>
<evidence type="ECO:0000256" key="2">
    <source>
        <dbReference type="ARBA" id="ARBA00005019"/>
    </source>
</evidence>
<reference evidence="14 16" key="1">
    <citation type="submission" date="2018-08" db="EMBL/GenBank/DDBJ databases">
        <title>The first complete genome of Treponema rectale (CHPAT), a commensal spirochete of the bovine rectum.</title>
        <authorList>
            <person name="Staton G.J."/>
            <person name="Clegg S.R."/>
            <person name="Carter S.D."/>
            <person name="Radford A.D."/>
            <person name="Darby A."/>
            <person name="Hall N."/>
            <person name="Birtles R.J."/>
            <person name="Evans N.J."/>
        </authorList>
    </citation>
    <scope>NUCLEOTIDE SEQUENCE [LARGE SCALE GENOMIC DNA]</scope>
    <source>
        <strain evidence="14 16">CHPA</strain>
    </source>
</reference>
<evidence type="ECO:0000256" key="11">
    <source>
        <dbReference type="HAMAP-Rule" id="MF_00244"/>
    </source>
</evidence>
<evidence type="ECO:0000259" key="12">
    <source>
        <dbReference type="Pfam" id="PF01467"/>
    </source>
</evidence>
<dbReference type="UniPathway" id="UPA00253">
    <property type="reaction ID" value="UER00332"/>
</dbReference>
<dbReference type="Pfam" id="PF01467">
    <property type="entry name" value="CTP_transf_like"/>
    <property type="match status" value="1"/>
</dbReference>
<dbReference type="InterPro" id="IPR014729">
    <property type="entry name" value="Rossmann-like_a/b/a_fold"/>
</dbReference>
<evidence type="ECO:0000256" key="9">
    <source>
        <dbReference type="ARBA" id="ARBA00023027"/>
    </source>
</evidence>
<evidence type="ECO:0000256" key="1">
    <source>
        <dbReference type="ARBA" id="ARBA00002324"/>
    </source>
</evidence>
<dbReference type="EC" id="2.7.7.18" evidence="11"/>
<dbReference type="InterPro" id="IPR005248">
    <property type="entry name" value="NadD/NMNAT"/>
</dbReference>
<dbReference type="KEGG" id="trc:DYE49_07925"/>
<evidence type="ECO:0000313" key="13">
    <source>
        <dbReference type="EMBL" id="MBB5217892.1"/>
    </source>
</evidence>
<keyword evidence="4 11" id="KW-0662">Pyridine nucleotide biosynthesis</keyword>
<comment type="similarity">
    <text evidence="3 11">Belongs to the NadD family.</text>
</comment>
<keyword evidence="9 11" id="KW-0520">NAD</keyword>
<dbReference type="Proteomes" id="UP000578697">
    <property type="component" value="Unassembled WGS sequence"/>
</dbReference>
<keyword evidence="6 11" id="KW-0548">Nucleotidyltransferase</keyword>
<keyword evidence="5 11" id="KW-0808">Transferase</keyword>
<evidence type="ECO:0000256" key="3">
    <source>
        <dbReference type="ARBA" id="ARBA00009014"/>
    </source>
</evidence>
<dbReference type="CDD" id="cd02165">
    <property type="entry name" value="NMNAT"/>
    <property type="match status" value="1"/>
</dbReference>
<protein>
    <recommendedName>
        <fullName evidence="11">Probable nicotinate-nucleotide adenylyltransferase</fullName>
        <ecNumber evidence="11">2.7.7.18</ecNumber>
    </recommendedName>
    <alternativeName>
        <fullName evidence="11">Deamido-NAD(+) diphosphorylase</fullName>
    </alternativeName>
    <alternativeName>
        <fullName evidence="11">Deamido-NAD(+) pyrophosphorylase</fullName>
    </alternativeName>
    <alternativeName>
        <fullName evidence="11">Nicotinate mononucleotide adenylyltransferase</fullName>
        <shortName evidence="11">NaMN adenylyltransferase</shortName>
    </alternativeName>
</protein>
<dbReference type="AlphaFoldDB" id="A0A840SEK2"/>
<dbReference type="PANTHER" id="PTHR39321:SF3">
    <property type="entry name" value="PHOSPHOPANTETHEINE ADENYLYLTRANSFERASE"/>
    <property type="match status" value="1"/>
</dbReference>
<evidence type="ECO:0000256" key="8">
    <source>
        <dbReference type="ARBA" id="ARBA00022840"/>
    </source>
</evidence>
<comment type="catalytic activity">
    <reaction evidence="10 11">
        <text>nicotinate beta-D-ribonucleotide + ATP + H(+) = deamido-NAD(+) + diphosphate</text>
        <dbReference type="Rhea" id="RHEA:22860"/>
        <dbReference type="ChEBI" id="CHEBI:15378"/>
        <dbReference type="ChEBI" id="CHEBI:30616"/>
        <dbReference type="ChEBI" id="CHEBI:33019"/>
        <dbReference type="ChEBI" id="CHEBI:57502"/>
        <dbReference type="ChEBI" id="CHEBI:58437"/>
        <dbReference type="EC" id="2.7.7.18"/>
    </reaction>
</comment>
<reference evidence="13 15" key="2">
    <citation type="submission" date="2020-08" db="EMBL/GenBank/DDBJ databases">
        <title>Genomic Encyclopedia of Type Strains, Phase IV (KMG-IV): sequencing the most valuable type-strain genomes for metagenomic binning, comparative biology and taxonomic classification.</title>
        <authorList>
            <person name="Goeker M."/>
        </authorList>
    </citation>
    <scope>NUCLEOTIDE SEQUENCE [LARGE SCALE GENOMIC DNA]</scope>
    <source>
        <strain evidence="13 15">DSM 103679</strain>
    </source>
</reference>
<dbReference type="NCBIfam" id="TIGR00482">
    <property type="entry name" value="nicotinate (nicotinamide) nucleotide adenylyltransferase"/>
    <property type="match status" value="1"/>
</dbReference>
<keyword evidence="7 11" id="KW-0547">Nucleotide-binding</keyword>
<evidence type="ECO:0000313" key="15">
    <source>
        <dbReference type="Proteomes" id="UP000578697"/>
    </source>
</evidence>
<dbReference type="GO" id="GO:0004515">
    <property type="term" value="F:nicotinate-nucleotide adenylyltransferase activity"/>
    <property type="evidence" value="ECO:0007669"/>
    <property type="project" value="UniProtKB-UniRule"/>
</dbReference>
<feature type="domain" description="Cytidyltransferase-like" evidence="12">
    <location>
        <begin position="5"/>
        <end position="188"/>
    </location>
</feature>
<dbReference type="RefSeq" id="WP_184651335.1">
    <property type="nucleotide sequence ID" value="NZ_JACHFR010000001.1"/>
</dbReference>
<organism evidence="13 15">
    <name type="scientific">Treponema rectale</name>
    <dbReference type="NCBI Taxonomy" id="744512"/>
    <lineage>
        <taxon>Bacteria</taxon>
        <taxon>Pseudomonadati</taxon>
        <taxon>Spirochaetota</taxon>
        <taxon>Spirochaetia</taxon>
        <taxon>Spirochaetales</taxon>
        <taxon>Treponemataceae</taxon>
        <taxon>Treponema</taxon>
    </lineage>
</organism>
<dbReference type="GO" id="GO:0009435">
    <property type="term" value="P:NAD+ biosynthetic process"/>
    <property type="evidence" value="ECO:0007669"/>
    <property type="project" value="UniProtKB-UniRule"/>
</dbReference>
<dbReference type="PANTHER" id="PTHR39321">
    <property type="entry name" value="NICOTINATE-NUCLEOTIDE ADENYLYLTRANSFERASE-RELATED"/>
    <property type="match status" value="1"/>
</dbReference>
<evidence type="ECO:0000256" key="4">
    <source>
        <dbReference type="ARBA" id="ARBA00022642"/>
    </source>
</evidence>
<dbReference type="NCBIfam" id="TIGR00125">
    <property type="entry name" value="cyt_tran_rel"/>
    <property type="match status" value="1"/>
</dbReference>
<evidence type="ECO:0000256" key="7">
    <source>
        <dbReference type="ARBA" id="ARBA00022741"/>
    </source>
</evidence>
<dbReference type="HAMAP" id="MF_00244">
    <property type="entry name" value="NaMN_adenylyltr"/>
    <property type="match status" value="1"/>
</dbReference>
<comment type="pathway">
    <text evidence="2 11">Cofactor biosynthesis; NAD(+) biosynthesis; deamido-NAD(+) from nicotinate D-ribonucleotide: step 1/1.</text>
</comment>
<evidence type="ECO:0000313" key="16">
    <source>
        <dbReference type="Proteomes" id="UP000593591"/>
    </source>
</evidence>
<keyword evidence="15" id="KW-1185">Reference proteome</keyword>
<dbReference type="InterPro" id="IPR004821">
    <property type="entry name" value="Cyt_trans-like"/>
</dbReference>
<dbReference type="Proteomes" id="UP000593591">
    <property type="component" value="Chromosome"/>
</dbReference>
<evidence type="ECO:0000256" key="10">
    <source>
        <dbReference type="ARBA" id="ARBA00048721"/>
    </source>
</evidence>
<dbReference type="EMBL" id="JACHFR010000001">
    <property type="protein sequence ID" value="MBB5217892.1"/>
    <property type="molecule type" value="Genomic_DNA"/>
</dbReference>
<evidence type="ECO:0000256" key="6">
    <source>
        <dbReference type="ARBA" id="ARBA00022695"/>
    </source>
</evidence>